<dbReference type="HOGENOM" id="CLU_018074_2_1_1"/>
<keyword evidence="2 5" id="KW-0812">Transmembrane</keyword>
<dbReference type="Pfam" id="PF02931">
    <property type="entry name" value="Neur_chan_LBD"/>
    <property type="match status" value="1"/>
</dbReference>
<protein>
    <recommendedName>
        <fullName evidence="6">Neurotransmitter-gated ion-channel ligand-binding domain-containing protein</fullName>
    </recommendedName>
</protein>
<dbReference type="EMBL" id="KB096590">
    <property type="protein sequence ID" value="ESO03770.1"/>
    <property type="molecule type" value="Genomic_DNA"/>
</dbReference>
<dbReference type="GO" id="GO:1904315">
    <property type="term" value="F:transmitter-gated monoatomic ion channel activity involved in regulation of postsynaptic membrane potential"/>
    <property type="evidence" value="ECO:0000318"/>
    <property type="project" value="GO_Central"/>
</dbReference>
<dbReference type="GeneID" id="20196599"/>
<dbReference type="InParanoid" id="T1EJ49"/>
<dbReference type="GO" id="GO:0042391">
    <property type="term" value="P:regulation of membrane potential"/>
    <property type="evidence" value="ECO:0000318"/>
    <property type="project" value="GO_Central"/>
</dbReference>
<reference evidence="8" key="3">
    <citation type="submission" date="2015-06" db="UniProtKB">
        <authorList>
            <consortium name="EnsemblMetazoa"/>
        </authorList>
    </citation>
    <scope>IDENTIFICATION</scope>
</reference>
<keyword evidence="9" id="KW-1185">Reference proteome</keyword>
<keyword evidence="5" id="KW-0406">Ion transport</keyword>
<dbReference type="OrthoDB" id="5975154at2759"/>
<comment type="subcellular location">
    <subcellularLocation>
        <location evidence="1">Membrane</location>
        <topology evidence="1">Multi-pass membrane protein</topology>
    </subcellularLocation>
</comment>
<dbReference type="EMBL" id="AMQM01004549">
    <property type="status" value="NOT_ANNOTATED_CDS"/>
    <property type="molecule type" value="Genomic_DNA"/>
</dbReference>
<dbReference type="SUPFAM" id="SSF90112">
    <property type="entry name" value="Neurotransmitter-gated ion-channel transmembrane pore"/>
    <property type="match status" value="1"/>
</dbReference>
<reference evidence="9" key="1">
    <citation type="submission" date="2012-12" db="EMBL/GenBank/DDBJ databases">
        <authorList>
            <person name="Hellsten U."/>
            <person name="Grimwood J."/>
            <person name="Chapman J.A."/>
            <person name="Shapiro H."/>
            <person name="Aerts A."/>
            <person name="Otillar R.P."/>
            <person name="Terry A.Y."/>
            <person name="Boore J.L."/>
            <person name="Simakov O."/>
            <person name="Marletaz F."/>
            <person name="Cho S.-J."/>
            <person name="Edsinger-Gonzales E."/>
            <person name="Havlak P."/>
            <person name="Kuo D.-H."/>
            <person name="Larsson T."/>
            <person name="Lv J."/>
            <person name="Arendt D."/>
            <person name="Savage R."/>
            <person name="Osoegawa K."/>
            <person name="de Jong P."/>
            <person name="Lindberg D.R."/>
            <person name="Seaver E.C."/>
            <person name="Weisblat D.A."/>
            <person name="Putnam N.H."/>
            <person name="Grigoriev I.V."/>
            <person name="Rokhsar D.S."/>
        </authorList>
    </citation>
    <scope>NUCLEOTIDE SEQUENCE</scope>
</reference>
<feature type="transmembrane region" description="Helical" evidence="5">
    <location>
        <begin position="204"/>
        <end position="227"/>
    </location>
</feature>
<dbReference type="CTD" id="20196599"/>
<dbReference type="GO" id="GO:0045202">
    <property type="term" value="C:synapse"/>
    <property type="evidence" value="ECO:0000318"/>
    <property type="project" value="GO_Central"/>
</dbReference>
<dbReference type="GO" id="GO:0043005">
    <property type="term" value="C:neuron projection"/>
    <property type="evidence" value="ECO:0000318"/>
    <property type="project" value="GO_Central"/>
</dbReference>
<dbReference type="InterPro" id="IPR018000">
    <property type="entry name" value="Neurotransmitter_ion_chnl_CS"/>
</dbReference>
<dbReference type="PRINTS" id="PR00252">
    <property type="entry name" value="NRIONCHANNEL"/>
</dbReference>
<feature type="transmembrane region" description="Helical" evidence="5">
    <location>
        <begin position="261"/>
        <end position="284"/>
    </location>
</feature>
<dbReference type="GO" id="GO:0004888">
    <property type="term" value="F:transmembrane signaling receptor activity"/>
    <property type="evidence" value="ECO:0007669"/>
    <property type="project" value="InterPro"/>
</dbReference>
<name>T1EJ49_HELRO</name>
<keyword evidence="4 5" id="KW-0472">Membrane</keyword>
<dbReference type="InterPro" id="IPR006202">
    <property type="entry name" value="Neur_chan_lig-bd"/>
</dbReference>
<dbReference type="PANTHER" id="PTHR18945">
    <property type="entry name" value="NEUROTRANSMITTER GATED ION CHANNEL"/>
    <property type="match status" value="1"/>
</dbReference>
<dbReference type="PROSITE" id="PS00236">
    <property type="entry name" value="NEUROTR_ION_CHANNEL"/>
    <property type="match status" value="1"/>
</dbReference>
<evidence type="ECO:0000259" key="6">
    <source>
        <dbReference type="Pfam" id="PF02931"/>
    </source>
</evidence>
<dbReference type="RefSeq" id="XP_009018327.1">
    <property type="nucleotide sequence ID" value="XM_009020079.1"/>
</dbReference>
<comment type="similarity">
    <text evidence="5">Belongs to the ligand-gated ion channel (TC 1.A.9) family.</text>
</comment>
<evidence type="ECO:0000256" key="1">
    <source>
        <dbReference type="ARBA" id="ARBA00004141"/>
    </source>
</evidence>
<dbReference type="GO" id="GO:0007268">
    <property type="term" value="P:chemical synaptic transmission"/>
    <property type="evidence" value="ECO:0000318"/>
    <property type="project" value="GO_Central"/>
</dbReference>
<dbReference type="CDD" id="cd18989">
    <property type="entry name" value="LGIC_ECD_cation"/>
    <property type="match status" value="1"/>
</dbReference>
<dbReference type="InterPro" id="IPR038050">
    <property type="entry name" value="Neuro_actylchol_rec"/>
</dbReference>
<gene>
    <name evidence="8" type="primary">20196599</name>
    <name evidence="7" type="ORF">HELRODRAFT_142152</name>
</gene>
<dbReference type="GO" id="GO:0005231">
    <property type="term" value="F:excitatory extracellular ligand-gated monoatomic ion channel activity"/>
    <property type="evidence" value="ECO:0000318"/>
    <property type="project" value="GO_Central"/>
</dbReference>
<dbReference type="SUPFAM" id="SSF63712">
    <property type="entry name" value="Nicotinic receptor ligand binding domain-like"/>
    <property type="match status" value="1"/>
</dbReference>
<evidence type="ECO:0000313" key="7">
    <source>
        <dbReference type="EMBL" id="ESO03770.1"/>
    </source>
</evidence>
<dbReference type="EnsemblMetazoa" id="HelroT142152">
    <property type="protein sequence ID" value="HelroP142152"/>
    <property type="gene ID" value="HelroG142152"/>
</dbReference>
<dbReference type="InterPro" id="IPR036734">
    <property type="entry name" value="Neur_chan_lig-bd_sf"/>
</dbReference>
<accession>T1EJ49</accession>
<dbReference type="Gene3D" id="1.20.58.390">
    <property type="entry name" value="Neurotransmitter-gated ion-channel transmembrane domain"/>
    <property type="match status" value="1"/>
</dbReference>
<comment type="caution">
    <text evidence="5">Lacks conserved residue(s) required for the propagation of feature annotation.</text>
</comment>
<dbReference type="STRING" id="6412.T1EJ49"/>
<reference evidence="7 9" key="2">
    <citation type="journal article" date="2013" name="Nature">
        <title>Insights into bilaterian evolution from three spiralian genomes.</title>
        <authorList>
            <person name="Simakov O."/>
            <person name="Marletaz F."/>
            <person name="Cho S.J."/>
            <person name="Edsinger-Gonzales E."/>
            <person name="Havlak P."/>
            <person name="Hellsten U."/>
            <person name="Kuo D.H."/>
            <person name="Larsson T."/>
            <person name="Lv J."/>
            <person name="Arendt D."/>
            <person name="Savage R."/>
            <person name="Osoegawa K."/>
            <person name="de Jong P."/>
            <person name="Grimwood J."/>
            <person name="Chapman J.A."/>
            <person name="Shapiro H."/>
            <person name="Aerts A."/>
            <person name="Otillar R.P."/>
            <person name="Terry A.Y."/>
            <person name="Boore J.L."/>
            <person name="Grigoriev I.V."/>
            <person name="Lindberg D.R."/>
            <person name="Seaver E.C."/>
            <person name="Weisblat D.A."/>
            <person name="Putnam N.H."/>
            <person name="Rokhsar D.S."/>
        </authorList>
    </citation>
    <scope>NUCLEOTIDE SEQUENCE</scope>
</reference>
<proteinExistence type="inferred from homology"/>
<evidence type="ECO:0000256" key="3">
    <source>
        <dbReference type="ARBA" id="ARBA00022989"/>
    </source>
</evidence>
<dbReference type="KEGG" id="hro:HELRODRAFT_142152"/>
<dbReference type="Gene3D" id="2.70.170.10">
    <property type="entry name" value="Neurotransmitter-gated ion-channel ligand-binding domain"/>
    <property type="match status" value="1"/>
</dbReference>
<dbReference type="InterPro" id="IPR036719">
    <property type="entry name" value="Neuro-gated_channel_TM_sf"/>
</dbReference>
<feature type="domain" description="Neurotransmitter-gated ion-channel ligand-binding" evidence="6">
    <location>
        <begin position="6"/>
        <end position="201"/>
    </location>
</feature>
<dbReference type="Proteomes" id="UP000015101">
    <property type="component" value="Unassembled WGS sequence"/>
</dbReference>
<dbReference type="AlphaFoldDB" id="T1EJ49"/>
<evidence type="ECO:0000313" key="8">
    <source>
        <dbReference type="EnsemblMetazoa" id="HelroP142152"/>
    </source>
</evidence>
<keyword evidence="5" id="KW-0407">Ion channel</keyword>
<evidence type="ECO:0000256" key="5">
    <source>
        <dbReference type="RuleBase" id="RU000687"/>
    </source>
</evidence>
<dbReference type="CDD" id="cd19051">
    <property type="entry name" value="LGIC_TM_cation"/>
    <property type="match status" value="1"/>
</dbReference>
<organism evidence="8 9">
    <name type="scientific">Helobdella robusta</name>
    <name type="common">Californian leech</name>
    <dbReference type="NCBI Taxonomy" id="6412"/>
    <lineage>
        <taxon>Eukaryota</taxon>
        <taxon>Metazoa</taxon>
        <taxon>Spiralia</taxon>
        <taxon>Lophotrochozoa</taxon>
        <taxon>Annelida</taxon>
        <taxon>Clitellata</taxon>
        <taxon>Hirudinea</taxon>
        <taxon>Rhynchobdellida</taxon>
        <taxon>Glossiphoniidae</taxon>
        <taxon>Helobdella</taxon>
    </lineage>
</organism>
<feature type="transmembrane region" description="Helical" evidence="5">
    <location>
        <begin position="233"/>
        <end position="254"/>
    </location>
</feature>
<dbReference type="eggNOG" id="KOG3645">
    <property type="taxonomic scope" value="Eukaryota"/>
</dbReference>
<dbReference type="GO" id="GO:0005892">
    <property type="term" value="C:acetylcholine-gated channel complex"/>
    <property type="evidence" value="ECO:0000318"/>
    <property type="project" value="GO_Central"/>
</dbReference>
<dbReference type="FunFam" id="2.70.170.10:FF:000131">
    <property type="entry name" value="Uncharacterized protein"/>
    <property type="match status" value="1"/>
</dbReference>
<dbReference type="GO" id="GO:0005886">
    <property type="term" value="C:plasma membrane"/>
    <property type="evidence" value="ECO:0000318"/>
    <property type="project" value="GO_Central"/>
</dbReference>
<keyword evidence="3 5" id="KW-1133">Transmembrane helix</keyword>
<dbReference type="GO" id="GO:0098794">
    <property type="term" value="C:postsynapse"/>
    <property type="evidence" value="ECO:0007669"/>
    <property type="project" value="GOC"/>
</dbReference>
<sequence length="288" mass="33396">SQTEADLVWKLFHNYNSVARPVINRRGPVVVSLDYQLFSMASIVSHDSVMHWNDENLAWNESEFDNISRISVPAVNVWMPDVSIKNGPERIIHVLDNTSNDMVTITSDGEVYFNLLRETTTMCNLSMAYFPFDKQTCEINMDSFTYTTKQVELKSNATKITLSNSKQHGQWHIIDTEVETNIFFQRNYSEVSFILYLKRDPQFYFTYLIYPCIVSSLSALMVFLNPFDSKESINFSITVLLSFHFFLTTIFNVLPKSETPYLTLYVIFVMFLASFSLISTILILTMHY</sequence>
<keyword evidence="5" id="KW-0813">Transport</keyword>
<evidence type="ECO:0000256" key="4">
    <source>
        <dbReference type="ARBA" id="ARBA00023136"/>
    </source>
</evidence>
<dbReference type="InterPro" id="IPR006201">
    <property type="entry name" value="Neur_channel"/>
</dbReference>
<evidence type="ECO:0000256" key="2">
    <source>
        <dbReference type="ARBA" id="ARBA00022692"/>
    </source>
</evidence>
<dbReference type="GO" id="GO:0034220">
    <property type="term" value="P:monoatomic ion transmembrane transport"/>
    <property type="evidence" value="ECO:0000318"/>
    <property type="project" value="GO_Central"/>
</dbReference>
<dbReference type="OMA" id="YIHEEEV"/>
<evidence type="ECO:0000313" key="9">
    <source>
        <dbReference type="Proteomes" id="UP000015101"/>
    </source>
</evidence>